<gene>
    <name evidence="2" type="ORF">L596_003185</name>
</gene>
<name>A0A4V6I7Y2_STECR</name>
<protein>
    <submittedName>
        <fullName evidence="2">Uncharacterized protein</fullName>
    </submittedName>
</protein>
<sequence>MGTSGYGGSNRPKVQTGKGFKLVMVSNRPDVDSSLSSDQDSDFAPEEDDFYYQKPQKSKSILRHRTPDLQTGSGRFEPFTSLNPIEPVDLNLFNASFKLVGNSNSDGDSDNDNDSDNDSDKAKFEFEHPWRHRERPTKFLLGRSGMSGCRCVWSDSFGIRALHANRSEFRPDLSENRAKFVVFVPDFLQPILPLKCVGLEQKRTKNLPKNERNFAKR</sequence>
<dbReference type="AlphaFoldDB" id="A0A4V6I7Y2"/>
<evidence type="ECO:0000256" key="1">
    <source>
        <dbReference type="SAM" id="MobiDB-lite"/>
    </source>
</evidence>
<feature type="region of interest" description="Disordered" evidence="1">
    <location>
        <begin position="29"/>
        <end position="74"/>
    </location>
</feature>
<feature type="compositionally biased region" description="Acidic residues" evidence="1">
    <location>
        <begin position="39"/>
        <end position="50"/>
    </location>
</feature>
<reference evidence="2 3" key="2">
    <citation type="journal article" date="2019" name="G3 (Bethesda)">
        <title>Hybrid Assembly of the Genome of the Entomopathogenic Nematode Steinernema carpocapsae Identifies the X-Chromosome.</title>
        <authorList>
            <person name="Serra L."/>
            <person name="Macchietto M."/>
            <person name="Macias-Munoz A."/>
            <person name="McGill C.J."/>
            <person name="Rodriguez I.M."/>
            <person name="Rodriguez B."/>
            <person name="Murad R."/>
            <person name="Mortazavi A."/>
        </authorList>
    </citation>
    <scope>NUCLEOTIDE SEQUENCE [LARGE SCALE GENOMIC DNA]</scope>
    <source>
        <strain evidence="2 3">ALL</strain>
    </source>
</reference>
<dbReference type="EMBL" id="CM016762">
    <property type="protein sequence ID" value="TMS35893.1"/>
    <property type="molecule type" value="Genomic_DNA"/>
</dbReference>
<proteinExistence type="predicted"/>
<organism evidence="2 3">
    <name type="scientific">Steinernema carpocapsae</name>
    <name type="common">Entomopathogenic nematode</name>
    <dbReference type="NCBI Taxonomy" id="34508"/>
    <lineage>
        <taxon>Eukaryota</taxon>
        <taxon>Metazoa</taxon>
        <taxon>Ecdysozoa</taxon>
        <taxon>Nematoda</taxon>
        <taxon>Chromadorea</taxon>
        <taxon>Rhabditida</taxon>
        <taxon>Tylenchina</taxon>
        <taxon>Panagrolaimomorpha</taxon>
        <taxon>Strongyloidoidea</taxon>
        <taxon>Steinernematidae</taxon>
        <taxon>Steinernema</taxon>
    </lineage>
</organism>
<feature type="region of interest" description="Disordered" evidence="1">
    <location>
        <begin position="1"/>
        <end position="20"/>
    </location>
</feature>
<evidence type="ECO:0000313" key="3">
    <source>
        <dbReference type="Proteomes" id="UP000298663"/>
    </source>
</evidence>
<dbReference type="EMBL" id="AZBU02000001">
    <property type="protein sequence ID" value="TMS35893.1"/>
    <property type="molecule type" value="Genomic_DNA"/>
</dbReference>
<reference evidence="2 3" key="1">
    <citation type="journal article" date="2015" name="Genome Biol.">
        <title>Comparative genomics of Steinernema reveals deeply conserved gene regulatory networks.</title>
        <authorList>
            <person name="Dillman A.R."/>
            <person name="Macchietto M."/>
            <person name="Porter C.F."/>
            <person name="Rogers A."/>
            <person name="Williams B."/>
            <person name="Antoshechkin I."/>
            <person name="Lee M.M."/>
            <person name="Goodwin Z."/>
            <person name="Lu X."/>
            <person name="Lewis E.E."/>
            <person name="Goodrich-Blair H."/>
            <person name="Stock S.P."/>
            <person name="Adams B.J."/>
            <person name="Sternberg P.W."/>
            <person name="Mortazavi A."/>
        </authorList>
    </citation>
    <scope>NUCLEOTIDE SEQUENCE [LARGE SCALE GENOMIC DNA]</scope>
    <source>
        <strain evidence="2 3">ALL</strain>
    </source>
</reference>
<comment type="caution">
    <text evidence="2">The sequence shown here is derived from an EMBL/GenBank/DDBJ whole genome shotgun (WGS) entry which is preliminary data.</text>
</comment>
<accession>A0A4V6I7Y2</accession>
<dbReference type="Proteomes" id="UP000298663">
    <property type="component" value="Chromosome X"/>
</dbReference>
<keyword evidence="3" id="KW-1185">Reference proteome</keyword>
<evidence type="ECO:0000313" key="2">
    <source>
        <dbReference type="EMBL" id="TMS35893.1"/>
    </source>
</evidence>